<name>A0A026X3U7_OOCBI</name>
<organism evidence="1 2">
    <name type="scientific">Ooceraea biroi</name>
    <name type="common">Clonal raider ant</name>
    <name type="synonym">Cerapachys biroi</name>
    <dbReference type="NCBI Taxonomy" id="2015173"/>
    <lineage>
        <taxon>Eukaryota</taxon>
        <taxon>Metazoa</taxon>
        <taxon>Ecdysozoa</taxon>
        <taxon>Arthropoda</taxon>
        <taxon>Hexapoda</taxon>
        <taxon>Insecta</taxon>
        <taxon>Pterygota</taxon>
        <taxon>Neoptera</taxon>
        <taxon>Endopterygota</taxon>
        <taxon>Hymenoptera</taxon>
        <taxon>Apocrita</taxon>
        <taxon>Aculeata</taxon>
        <taxon>Formicoidea</taxon>
        <taxon>Formicidae</taxon>
        <taxon>Dorylinae</taxon>
        <taxon>Ooceraea</taxon>
    </lineage>
</organism>
<dbReference type="Proteomes" id="UP000053097">
    <property type="component" value="Unassembled WGS sequence"/>
</dbReference>
<dbReference type="EMBL" id="KK107009">
    <property type="protein sequence ID" value="EZA62952.1"/>
    <property type="molecule type" value="Genomic_DNA"/>
</dbReference>
<evidence type="ECO:0000313" key="1">
    <source>
        <dbReference type="EMBL" id="EZA62952.1"/>
    </source>
</evidence>
<evidence type="ECO:0000313" key="2">
    <source>
        <dbReference type="Proteomes" id="UP000053097"/>
    </source>
</evidence>
<reference evidence="1 2" key="1">
    <citation type="journal article" date="2014" name="Curr. Biol.">
        <title>The genome of the clonal raider ant Cerapachys biroi.</title>
        <authorList>
            <person name="Oxley P.R."/>
            <person name="Ji L."/>
            <person name="Fetter-Pruneda I."/>
            <person name="McKenzie S.K."/>
            <person name="Li C."/>
            <person name="Hu H."/>
            <person name="Zhang G."/>
            <person name="Kronauer D.J."/>
        </authorList>
    </citation>
    <scope>NUCLEOTIDE SEQUENCE [LARGE SCALE GENOMIC DNA]</scope>
</reference>
<dbReference type="AlphaFoldDB" id="A0A026X3U7"/>
<dbReference type="OrthoDB" id="8192078at2759"/>
<protein>
    <submittedName>
        <fullName evidence="1">Uncharacterized protein</fullName>
    </submittedName>
</protein>
<gene>
    <name evidence="1" type="ORF">X777_11968</name>
</gene>
<accession>A0A026X3U7</accession>
<proteinExistence type="predicted"/>
<sequence>MLANKCRILKRTRSNFHPRNDSSFNCDSQERSSDSDLNEIIHLNRESAESKIQNVTVQFCSKLYANPTIPRNQIQFIIDNVSVLLREGFGPILRNILEQKISNQSNVENIDLFENPFENLDTEDRDVIVSNVSNTGIKELCMWNDLASFNVTKNPTVDIMHDLYEGICRYELGAILHTFIINEKLFSLQLLNERIKFFKYGSNERNRPTLIKMEQIRKKYIIMSSSEMKCLIRYLGLTIGDKIPHNNAFWELFLLLKKIISLSSSNITNPSTCTLKICDRRTS</sequence>
<keyword evidence="2" id="KW-1185">Reference proteome</keyword>